<dbReference type="InterPro" id="IPR010982">
    <property type="entry name" value="Lambda_DNA-bd_dom_sf"/>
</dbReference>
<feature type="region of interest" description="Disordered" evidence="2">
    <location>
        <begin position="162"/>
        <end position="212"/>
    </location>
</feature>
<dbReference type="HOGENOM" id="CLU_1298433_0_0_5"/>
<dbReference type="AlphaFoldDB" id="G2I0V1"/>
<proteinExistence type="predicted"/>
<dbReference type="PATRIC" id="fig|634177.7.peg.2428"/>
<dbReference type="EMBL" id="AP012159">
    <property type="protein sequence ID" value="BAK84559.1"/>
    <property type="molecule type" value="Genomic_DNA"/>
</dbReference>
<reference evidence="4" key="1">
    <citation type="journal article" date="2011" name="J. Bacteriol.">
        <title>Complete genome sequence of NBRC 3288, a unique cellulose-nonproducing strain of Gluconacetobacter xylinus isolated from vinegar.</title>
        <authorList>
            <person name="Ogino H."/>
            <person name="Azuma Y."/>
            <person name="Hosoyama A."/>
            <person name="Nakazawa H."/>
            <person name="Matsutani M."/>
            <person name="Hasegawa A."/>
            <person name="Otsuyama K."/>
            <person name="Matsushita K."/>
            <person name="Fujita N."/>
            <person name="Shirai M."/>
        </authorList>
    </citation>
    <scope>NUCLEOTIDE SEQUENCE [LARGE SCALE GENOMIC DNA]</scope>
    <source>
        <strain evidence="4">NBRC 3288 / BCRC 11682 / LMG 1693</strain>
    </source>
</reference>
<dbReference type="Proteomes" id="UP000009044">
    <property type="component" value="Chromosome"/>
</dbReference>
<accession>G2I0V1</accession>
<feature type="region of interest" description="Disordered" evidence="2">
    <location>
        <begin position="79"/>
        <end position="98"/>
    </location>
</feature>
<protein>
    <submittedName>
        <fullName evidence="3">Uncharacterized protein</fullName>
    </submittedName>
</protein>
<evidence type="ECO:0000256" key="2">
    <source>
        <dbReference type="SAM" id="MobiDB-lite"/>
    </source>
</evidence>
<dbReference type="SUPFAM" id="SSF47413">
    <property type="entry name" value="lambda repressor-like DNA-binding domains"/>
    <property type="match status" value="1"/>
</dbReference>
<dbReference type="RefSeq" id="WP_014106059.1">
    <property type="nucleotide sequence ID" value="NC_016027.1"/>
</dbReference>
<organism evidence="3 4">
    <name type="scientific">Komagataeibacter medellinensis (strain NBRC 3288 / BCRC 11682 / LMG 1693 / Kondo 51)</name>
    <name type="common">Gluconacetobacter medellinensis</name>
    <dbReference type="NCBI Taxonomy" id="634177"/>
    <lineage>
        <taxon>Bacteria</taxon>
        <taxon>Pseudomonadati</taxon>
        <taxon>Pseudomonadota</taxon>
        <taxon>Alphaproteobacteria</taxon>
        <taxon>Acetobacterales</taxon>
        <taxon>Acetobacteraceae</taxon>
        <taxon>Komagataeibacter</taxon>
    </lineage>
</organism>
<evidence type="ECO:0000313" key="4">
    <source>
        <dbReference type="Proteomes" id="UP000009044"/>
    </source>
</evidence>
<gene>
    <name evidence="3" type="ordered locus">GLX_21470</name>
</gene>
<dbReference type="KEGG" id="gxy:GLX_21470"/>
<sequence length="212" mass="23653">MRTAAHIMPQRGPLAFWRRPCGVRLFRHWGDCSRIAAACNVTPQAVSQWKRVPTHHVETVSRLLGITPDRLRPDLAQRKLMTTSSMDPRDAATAQAQRDERLDQLTAELDAARLVAQQANVRTQSALTRLEEARLTYEQARSEYRAKRAAITRLHRQLRDAGLPIPDFDADPVQPEPSRSLPGSPAGIGGVKTTDQKSVDRTPSKLSPPRNS</sequence>
<feature type="compositionally biased region" description="Basic and acidic residues" evidence="2">
    <location>
        <begin position="194"/>
        <end position="203"/>
    </location>
</feature>
<dbReference type="STRING" id="634177.GLX_21470"/>
<dbReference type="GO" id="GO:0003677">
    <property type="term" value="F:DNA binding"/>
    <property type="evidence" value="ECO:0007669"/>
    <property type="project" value="InterPro"/>
</dbReference>
<feature type="coiled-coil region" evidence="1">
    <location>
        <begin position="102"/>
        <end position="157"/>
    </location>
</feature>
<evidence type="ECO:0000313" key="3">
    <source>
        <dbReference type="EMBL" id="BAK84559.1"/>
    </source>
</evidence>
<name>G2I0V1_KOMMN</name>
<dbReference type="Gene3D" id="1.10.260.40">
    <property type="entry name" value="lambda repressor-like DNA-binding domains"/>
    <property type="match status" value="1"/>
</dbReference>
<keyword evidence="1" id="KW-0175">Coiled coil</keyword>
<evidence type="ECO:0000256" key="1">
    <source>
        <dbReference type="SAM" id="Coils"/>
    </source>
</evidence>